<dbReference type="EMBL" id="BARS01017376">
    <property type="protein sequence ID" value="GAF97184.1"/>
    <property type="molecule type" value="Genomic_DNA"/>
</dbReference>
<protein>
    <submittedName>
        <fullName evidence="2">Uncharacterized protein</fullName>
    </submittedName>
</protein>
<reference evidence="2" key="1">
    <citation type="journal article" date="2014" name="Front. Microbiol.">
        <title>High frequency of phylogenetically diverse reductive dehalogenase-homologous genes in deep subseafloor sedimentary metagenomes.</title>
        <authorList>
            <person name="Kawai M."/>
            <person name="Futagami T."/>
            <person name="Toyoda A."/>
            <person name="Takaki Y."/>
            <person name="Nishi S."/>
            <person name="Hori S."/>
            <person name="Arai W."/>
            <person name="Tsubouchi T."/>
            <person name="Morono Y."/>
            <person name="Uchiyama I."/>
            <person name="Ito T."/>
            <person name="Fujiyama A."/>
            <person name="Inagaki F."/>
            <person name="Takami H."/>
        </authorList>
    </citation>
    <scope>NUCLEOTIDE SEQUENCE</scope>
    <source>
        <strain evidence="2">Expedition CK06-06</strain>
    </source>
</reference>
<accession>X0TVA4</accession>
<dbReference type="AlphaFoldDB" id="X0TVA4"/>
<gene>
    <name evidence="2" type="ORF">S01H1_28431</name>
</gene>
<keyword evidence="1" id="KW-0175">Coiled coil</keyword>
<sequence>MKNKYIVIDTWNGVGYSFDNGTHIKTFPTKKQATKYAKENRNHYIKEMEFAPYQIDNNVFGYGDEEIGDYGSFQVYELKDNDYAIEIIVNVNEVFILTKELYEQRIKELNEEVFEMMYKAMTLDNFHAPTDIEEYINMHEDNNEPFYHGVNDYDYQFRIIK</sequence>
<evidence type="ECO:0000313" key="2">
    <source>
        <dbReference type="EMBL" id="GAF97184.1"/>
    </source>
</evidence>
<feature type="coiled-coil region" evidence="1">
    <location>
        <begin position="92"/>
        <end position="119"/>
    </location>
</feature>
<proteinExistence type="predicted"/>
<organism evidence="2">
    <name type="scientific">marine sediment metagenome</name>
    <dbReference type="NCBI Taxonomy" id="412755"/>
    <lineage>
        <taxon>unclassified sequences</taxon>
        <taxon>metagenomes</taxon>
        <taxon>ecological metagenomes</taxon>
    </lineage>
</organism>
<name>X0TVA4_9ZZZZ</name>
<comment type="caution">
    <text evidence="2">The sequence shown here is derived from an EMBL/GenBank/DDBJ whole genome shotgun (WGS) entry which is preliminary data.</text>
</comment>
<evidence type="ECO:0000256" key="1">
    <source>
        <dbReference type="SAM" id="Coils"/>
    </source>
</evidence>